<gene>
    <name evidence="1" type="ORF">SAMN05444271_13330</name>
</gene>
<evidence type="ECO:0000313" key="2">
    <source>
        <dbReference type="Proteomes" id="UP000198888"/>
    </source>
</evidence>
<accession>A0A1H6X7C5</accession>
<evidence type="ECO:0000313" key="1">
    <source>
        <dbReference type="EMBL" id="SEJ23384.1"/>
    </source>
</evidence>
<dbReference type="Proteomes" id="UP000198888">
    <property type="component" value="Unassembled WGS sequence"/>
</dbReference>
<sequence length="106" mass="11777">MVWAPDPFKTDGGNPRPWLVVSDERMPYPEQESIAVVFTTQSHHPGSITVPNEAWVRGEPGQQSYVLPWTVATLKDSLHIVGTQGSVTDEFTDRVTTATISYFDNS</sequence>
<dbReference type="STRING" id="1073996.SAMN05444271_13330"/>
<keyword evidence="2" id="KW-1185">Reference proteome</keyword>
<reference evidence="1 2" key="1">
    <citation type="submission" date="2016-10" db="EMBL/GenBank/DDBJ databases">
        <authorList>
            <person name="de Groot N.N."/>
        </authorList>
    </citation>
    <scope>NUCLEOTIDE SEQUENCE [LARGE SCALE GENOMIC DNA]</scope>
    <source>
        <strain evidence="1 2">DSM 22187</strain>
    </source>
</reference>
<evidence type="ECO:0008006" key="3">
    <source>
        <dbReference type="Google" id="ProtNLM"/>
    </source>
</evidence>
<dbReference type="EMBL" id="FNYR01000033">
    <property type="protein sequence ID" value="SEJ23384.1"/>
    <property type="molecule type" value="Genomic_DNA"/>
</dbReference>
<dbReference type="SUPFAM" id="SSF50118">
    <property type="entry name" value="Cell growth inhibitor/plasmid maintenance toxic component"/>
    <property type="match status" value="1"/>
</dbReference>
<organism evidence="1 2">
    <name type="scientific">Halohasta litchfieldiae</name>
    <dbReference type="NCBI Taxonomy" id="1073996"/>
    <lineage>
        <taxon>Archaea</taxon>
        <taxon>Methanobacteriati</taxon>
        <taxon>Methanobacteriota</taxon>
        <taxon>Stenosarchaea group</taxon>
        <taxon>Halobacteria</taxon>
        <taxon>Halobacteriales</taxon>
        <taxon>Haloferacaceae</taxon>
        <taxon>Halohasta</taxon>
    </lineage>
</organism>
<protein>
    <recommendedName>
        <fullName evidence="3">PemK-like, MazF-like toxin of type II toxin-antitoxin system</fullName>
    </recommendedName>
</protein>
<dbReference type="AlphaFoldDB" id="A0A1H6X7C5"/>
<name>A0A1H6X7C5_9EURY</name>
<proteinExistence type="predicted"/>